<name>A0A8S9SG01_BRACR</name>
<reference evidence="1" key="1">
    <citation type="submission" date="2019-12" db="EMBL/GenBank/DDBJ databases">
        <title>Genome sequencing and annotation of Brassica cretica.</title>
        <authorList>
            <person name="Studholme D.J."/>
            <person name="Sarris P."/>
        </authorList>
    </citation>
    <scope>NUCLEOTIDE SEQUENCE</scope>
    <source>
        <strain evidence="1">PFS-109/04</strain>
        <tissue evidence="1">Leaf</tissue>
    </source>
</reference>
<dbReference type="Pfam" id="PF05212">
    <property type="entry name" value="DUF707"/>
    <property type="match status" value="1"/>
</dbReference>
<accession>A0A8S9SG01</accession>
<dbReference type="EMBL" id="QGKX02000004">
    <property type="protein sequence ID" value="KAF3598995.1"/>
    <property type="molecule type" value="Genomic_DNA"/>
</dbReference>
<dbReference type="AlphaFoldDB" id="A0A8S9SG01"/>
<sequence length="103" mass="10957">MGDRSKKVGIVDSEYIFHQGIQTLGGSGYPEKKNSARSGVTRVSAVSASKFSFLRLYGGSQHGSFELLKNDGTERLRKTRTGSTGLHRPGIVSAITGDLSGVV</sequence>
<proteinExistence type="predicted"/>
<evidence type="ECO:0000313" key="1">
    <source>
        <dbReference type="EMBL" id="KAF3598995.1"/>
    </source>
</evidence>
<protein>
    <submittedName>
        <fullName evidence="1">Uncharacterized protein</fullName>
    </submittedName>
</protein>
<evidence type="ECO:0000313" key="2">
    <source>
        <dbReference type="Proteomes" id="UP000712600"/>
    </source>
</evidence>
<gene>
    <name evidence="1" type="ORF">F2Q69_00036904</name>
</gene>
<dbReference type="Proteomes" id="UP000712600">
    <property type="component" value="Unassembled WGS sequence"/>
</dbReference>
<dbReference type="InterPro" id="IPR007877">
    <property type="entry name" value="DUF707"/>
</dbReference>
<organism evidence="1 2">
    <name type="scientific">Brassica cretica</name>
    <name type="common">Mustard</name>
    <dbReference type="NCBI Taxonomy" id="69181"/>
    <lineage>
        <taxon>Eukaryota</taxon>
        <taxon>Viridiplantae</taxon>
        <taxon>Streptophyta</taxon>
        <taxon>Embryophyta</taxon>
        <taxon>Tracheophyta</taxon>
        <taxon>Spermatophyta</taxon>
        <taxon>Magnoliopsida</taxon>
        <taxon>eudicotyledons</taxon>
        <taxon>Gunneridae</taxon>
        <taxon>Pentapetalae</taxon>
        <taxon>rosids</taxon>
        <taxon>malvids</taxon>
        <taxon>Brassicales</taxon>
        <taxon>Brassicaceae</taxon>
        <taxon>Brassiceae</taxon>
        <taxon>Brassica</taxon>
    </lineage>
</organism>
<comment type="caution">
    <text evidence="1">The sequence shown here is derived from an EMBL/GenBank/DDBJ whole genome shotgun (WGS) entry which is preliminary data.</text>
</comment>